<evidence type="ECO:0000313" key="1">
    <source>
        <dbReference type="EMBL" id="AKH47745.1"/>
    </source>
</evidence>
<dbReference type="EMBL" id="KR029597">
    <property type="protein sequence ID" value="AKH47745.1"/>
    <property type="molecule type" value="Genomic_DNA"/>
</dbReference>
<accession>A0A0F7L749</accession>
<sequence length="51" mass="5851">MTLSALHIHAVNVFVRTIQQCCRFIEKVFVKGLLTQISVFWVPSAINSTRF</sequence>
<reference evidence="1" key="2">
    <citation type="submission" date="2015-03" db="EMBL/GenBank/DDBJ databases">
        <authorList>
            <person name="Chow C.-E.T."/>
            <person name="Winget D.M."/>
            <person name="White R.A.III."/>
            <person name="Hallam S.J."/>
            <person name="Suttle C.A."/>
        </authorList>
    </citation>
    <scope>NUCLEOTIDE SEQUENCE</scope>
    <source>
        <strain evidence="1">Oxic1_2</strain>
    </source>
</reference>
<proteinExistence type="predicted"/>
<name>A0A0F7L749_9VIRU</name>
<reference evidence="1" key="1">
    <citation type="journal article" date="2015" name="Front. Microbiol.">
        <title>Combining genomic sequencing methods to explore viral diversity and reveal potential virus-host interactions.</title>
        <authorList>
            <person name="Chow C.E."/>
            <person name="Winget D.M."/>
            <person name="White R.A.III."/>
            <person name="Hallam S.J."/>
            <person name="Suttle C.A."/>
        </authorList>
    </citation>
    <scope>NUCLEOTIDE SEQUENCE</scope>
    <source>
        <strain evidence="1">Oxic1_2</strain>
    </source>
</reference>
<protein>
    <submittedName>
        <fullName evidence="1">Uncharacterized protein</fullName>
    </submittedName>
</protein>
<organism evidence="1">
    <name type="scientific">uncultured marine virus</name>
    <dbReference type="NCBI Taxonomy" id="186617"/>
    <lineage>
        <taxon>Viruses</taxon>
        <taxon>environmental samples</taxon>
    </lineage>
</organism>